<gene>
    <name evidence="2" type="ORF">ANN_02187</name>
</gene>
<evidence type="ECO:0000256" key="1">
    <source>
        <dbReference type="SAM" id="MobiDB-lite"/>
    </source>
</evidence>
<dbReference type="Proteomes" id="UP001148838">
    <property type="component" value="Unassembled WGS sequence"/>
</dbReference>
<comment type="caution">
    <text evidence="2">The sequence shown here is derived from an EMBL/GenBank/DDBJ whole genome shotgun (WGS) entry which is preliminary data.</text>
</comment>
<sequence>MSPESSAESYPAFTLNGLKENSGKNLNQLVSRMSQNTSFNNTATKRPPSAENQFLLKESAPRNGSTPRGTRKNADYYEKQPLFERATAEPVRLTPAWEETNLPNDELNFKGVTMEQAVLEMNPPTDRLRLYFEDYKLAGTPYVANFLPYVAFAAQIPNLLLNWINIFIPMGVGTTRSQFTVLLSQSLEFTVSRTTDLQRQFTVLELGSLQLRSTALELRPSAADAVADAHSRRTPVHKTGFLALAFSLTEELQTAVVPSRP</sequence>
<evidence type="ECO:0000313" key="3">
    <source>
        <dbReference type="Proteomes" id="UP001148838"/>
    </source>
</evidence>
<reference evidence="2 3" key="1">
    <citation type="journal article" date="2022" name="Allergy">
        <title>Genome assembly and annotation of Periplaneta americana reveal a comprehensive cockroach allergen profile.</title>
        <authorList>
            <person name="Wang L."/>
            <person name="Xiong Q."/>
            <person name="Saelim N."/>
            <person name="Wang L."/>
            <person name="Nong W."/>
            <person name="Wan A.T."/>
            <person name="Shi M."/>
            <person name="Liu X."/>
            <person name="Cao Q."/>
            <person name="Hui J.H.L."/>
            <person name="Sookrung N."/>
            <person name="Leung T.F."/>
            <person name="Tungtrongchitr A."/>
            <person name="Tsui S.K.W."/>
        </authorList>
    </citation>
    <scope>NUCLEOTIDE SEQUENCE [LARGE SCALE GENOMIC DNA]</scope>
    <source>
        <strain evidence="2">PWHHKU_190912</strain>
    </source>
</reference>
<dbReference type="EMBL" id="JAJSOF020000001">
    <property type="protein sequence ID" value="KAJ4450757.1"/>
    <property type="molecule type" value="Genomic_DNA"/>
</dbReference>
<feature type="region of interest" description="Disordered" evidence="1">
    <location>
        <begin position="54"/>
        <end position="76"/>
    </location>
</feature>
<organism evidence="2 3">
    <name type="scientific">Periplaneta americana</name>
    <name type="common">American cockroach</name>
    <name type="synonym">Blatta americana</name>
    <dbReference type="NCBI Taxonomy" id="6978"/>
    <lineage>
        <taxon>Eukaryota</taxon>
        <taxon>Metazoa</taxon>
        <taxon>Ecdysozoa</taxon>
        <taxon>Arthropoda</taxon>
        <taxon>Hexapoda</taxon>
        <taxon>Insecta</taxon>
        <taxon>Pterygota</taxon>
        <taxon>Neoptera</taxon>
        <taxon>Polyneoptera</taxon>
        <taxon>Dictyoptera</taxon>
        <taxon>Blattodea</taxon>
        <taxon>Blattoidea</taxon>
        <taxon>Blattidae</taxon>
        <taxon>Blattinae</taxon>
        <taxon>Periplaneta</taxon>
    </lineage>
</organism>
<proteinExistence type="predicted"/>
<accession>A0ABQ8TXD1</accession>
<keyword evidence="3" id="KW-1185">Reference proteome</keyword>
<protein>
    <submittedName>
        <fullName evidence="2">Uncharacterized protein</fullName>
    </submittedName>
</protein>
<feature type="region of interest" description="Disordered" evidence="1">
    <location>
        <begin position="1"/>
        <end position="21"/>
    </location>
</feature>
<evidence type="ECO:0000313" key="2">
    <source>
        <dbReference type="EMBL" id="KAJ4450757.1"/>
    </source>
</evidence>
<name>A0ABQ8TXD1_PERAM</name>